<evidence type="ECO:0000256" key="5">
    <source>
        <dbReference type="ARBA" id="ARBA00022741"/>
    </source>
</evidence>
<dbReference type="GO" id="GO:0005524">
    <property type="term" value="F:ATP binding"/>
    <property type="evidence" value="ECO:0007669"/>
    <property type="project" value="UniProtKB-KW"/>
</dbReference>
<evidence type="ECO:0000256" key="7">
    <source>
        <dbReference type="ARBA" id="ARBA00023136"/>
    </source>
</evidence>
<evidence type="ECO:0000259" key="9">
    <source>
        <dbReference type="PROSITE" id="PS50893"/>
    </source>
</evidence>
<keyword evidence="7" id="KW-0472">Membrane</keyword>
<dbReference type="InterPro" id="IPR027417">
    <property type="entry name" value="P-loop_NTPase"/>
</dbReference>
<dbReference type="InterPro" id="IPR015856">
    <property type="entry name" value="ABC_transpr_CbiO/EcfA_su"/>
</dbReference>
<evidence type="ECO:0000256" key="1">
    <source>
        <dbReference type="ARBA" id="ARBA00004202"/>
    </source>
</evidence>
<keyword evidence="5" id="KW-0547">Nucleotide-binding</keyword>
<keyword evidence="6 10" id="KW-0067">ATP-binding</keyword>
<dbReference type="Gene3D" id="3.40.50.300">
    <property type="entry name" value="P-loop containing nucleotide triphosphate hydrolases"/>
    <property type="match status" value="1"/>
</dbReference>
<dbReference type="InterPro" id="IPR017871">
    <property type="entry name" value="ABC_transporter-like_CS"/>
</dbReference>
<comment type="similarity">
    <text evidence="2">Belongs to the ABC transporter superfamily.</text>
</comment>
<evidence type="ECO:0000256" key="8">
    <source>
        <dbReference type="ARBA" id="ARBA00025157"/>
    </source>
</evidence>
<dbReference type="GO" id="GO:0043190">
    <property type="term" value="C:ATP-binding cassette (ABC) transporter complex"/>
    <property type="evidence" value="ECO:0007669"/>
    <property type="project" value="TreeGrafter"/>
</dbReference>
<proteinExistence type="inferred from homology"/>
<dbReference type="Proteomes" id="UP001185015">
    <property type="component" value="Unassembled WGS sequence"/>
</dbReference>
<dbReference type="PANTHER" id="PTHR43553">
    <property type="entry name" value="HEAVY METAL TRANSPORTER"/>
    <property type="match status" value="1"/>
</dbReference>
<evidence type="ECO:0000313" key="11">
    <source>
        <dbReference type="Proteomes" id="UP001185015"/>
    </source>
</evidence>
<dbReference type="PROSITE" id="PS50893">
    <property type="entry name" value="ABC_TRANSPORTER_2"/>
    <property type="match status" value="1"/>
</dbReference>
<dbReference type="GO" id="GO:0042626">
    <property type="term" value="F:ATPase-coupled transmembrane transporter activity"/>
    <property type="evidence" value="ECO:0007669"/>
    <property type="project" value="TreeGrafter"/>
</dbReference>
<gene>
    <name evidence="10" type="ORF">J2750_000815</name>
</gene>
<evidence type="ECO:0000256" key="3">
    <source>
        <dbReference type="ARBA" id="ARBA00022448"/>
    </source>
</evidence>
<dbReference type="Pfam" id="PF00005">
    <property type="entry name" value="ABC_tran"/>
    <property type="match status" value="1"/>
</dbReference>
<evidence type="ECO:0000256" key="2">
    <source>
        <dbReference type="ARBA" id="ARBA00005417"/>
    </source>
</evidence>
<comment type="caution">
    <text evidence="10">The sequence shown here is derived from an EMBL/GenBank/DDBJ whole genome shotgun (WGS) entry which is preliminary data.</text>
</comment>
<comment type="subcellular location">
    <subcellularLocation>
        <location evidence="1">Cell membrane</location>
        <topology evidence="1">Peripheral membrane protein</topology>
    </subcellularLocation>
</comment>
<evidence type="ECO:0000256" key="4">
    <source>
        <dbReference type="ARBA" id="ARBA00022475"/>
    </source>
</evidence>
<evidence type="ECO:0000313" key="10">
    <source>
        <dbReference type="EMBL" id="MDR6222370.1"/>
    </source>
</evidence>
<keyword evidence="3" id="KW-0813">Transport</keyword>
<name>A0AA90TYQ4_9EURY</name>
<organism evidence="10 11">
    <name type="scientific">Methanococcoides alaskense</name>
    <dbReference type="NCBI Taxonomy" id="325778"/>
    <lineage>
        <taxon>Archaea</taxon>
        <taxon>Methanobacteriati</taxon>
        <taxon>Methanobacteriota</taxon>
        <taxon>Stenosarchaea group</taxon>
        <taxon>Methanomicrobia</taxon>
        <taxon>Methanosarcinales</taxon>
        <taxon>Methanosarcinaceae</taxon>
        <taxon>Methanococcoides</taxon>
    </lineage>
</organism>
<dbReference type="PROSITE" id="PS00211">
    <property type="entry name" value="ABC_TRANSPORTER_1"/>
    <property type="match status" value="1"/>
</dbReference>
<reference evidence="10 11" key="1">
    <citation type="submission" date="2023-07" db="EMBL/GenBank/DDBJ databases">
        <title>Genomic Encyclopedia of Type Strains, Phase IV (KMG-IV): sequencing the most valuable type-strain genomes for metagenomic binning, comparative biology and taxonomic classification.</title>
        <authorList>
            <person name="Goeker M."/>
        </authorList>
    </citation>
    <scope>NUCLEOTIDE SEQUENCE [LARGE SCALE GENOMIC DNA]</scope>
    <source>
        <strain evidence="10 11">DSM 17273</strain>
    </source>
</reference>
<dbReference type="SMART" id="SM00382">
    <property type="entry name" value="AAA"/>
    <property type="match status" value="1"/>
</dbReference>
<keyword evidence="11" id="KW-1185">Reference proteome</keyword>
<dbReference type="InterPro" id="IPR003593">
    <property type="entry name" value="AAA+_ATPase"/>
</dbReference>
<dbReference type="CDD" id="cd03225">
    <property type="entry name" value="ABC_cobalt_CbiO_domain1"/>
    <property type="match status" value="1"/>
</dbReference>
<dbReference type="GO" id="GO:0016887">
    <property type="term" value="F:ATP hydrolysis activity"/>
    <property type="evidence" value="ECO:0007669"/>
    <property type="project" value="InterPro"/>
</dbReference>
<feature type="domain" description="ABC transporter" evidence="9">
    <location>
        <begin position="3"/>
        <end position="237"/>
    </location>
</feature>
<dbReference type="AlphaFoldDB" id="A0AA90TYQ4"/>
<keyword evidence="4" id="KW-1003">Cell membrane</keyword>
<sequence>MSIEVNGLHFSYGKGKKRLTILKDVTFSVGKGEFVGIIGNVGCGKTTLIKHLNGLLVPVTGNVTVDGLVSSKKEVCRKVGVLFQQPSKQLFCKTVFEDIAYGPSNFGMKGDELEYCVHDAIEKVGISSDILGSSPFSLSGGEMRLVALAGVLSSSPDYLVLDEPTSGLSTFYKERLFRTLELLRQNGVGIVLVSHHLEDVLGVADKIVYLNEGKMVFEGAPEEYLSSLSLPAPEITVLMRGLSSSGLAVRKTVFSVEDAFNEIVGALSEKRG</sequence>
<protein>
    <submittedName>
        <fullName evidence="10">Energy-coupling factor transport system ATP-binding protein</fullName>
        <ecNumber evidence="10">3.6.3.-</ecNumber>
    </submittedName>
</protein>
<comment type="function">
    <text evidence="8">Probably part of an ABC transporter complex. Responsible for energy coupling to the transport system.</text>
</comment>
<dbReference type="PANTHER" id="PTHR43553:SF24">
    <property type="entry name" value="ENERGY-COUPLING FACTOR TRANSPORTER ATP-BINDING PROTEIN ECFA1"/>
    <property type="match status" value="1"/>
</dbReference>
<dbReference type="InterPro" id="IPR050095">
    <property type="entry name" value="ECF_ABC_transporter_ATP-bd"/>
</dbReference>
<accession>A0AA90TYQ4</accession>
<dbReference type="SUPFAM" id="SSF52540">
    <property type="entry name" value="P-loop containing nucleoside triphosphate hydrolases"/>
    <property type="match status" value="1"/>
</dbReference>
<evidence type="ECO:0000256" key="6">
    <source>
        <dbReference type="ARBA" id="ARBA00022840"/>
    </source>
</evidence>
<dbReference type="EC" id="3.6.3.-" evidence="10"/>
<keyword evidence="10" id="KW-0378">Hydrolase</keyword>
<dbReference type="EMBL" id="JAVDQI010000002">
    <property type="protein sequence ID" value="MDR6222370.1"/>
    <property type="molecule type" value="Genomic_DNA"/>
</dbReference>
<dbReference type="InterPro" id="IPR003439">
    <property type="entry name" value="ABC_transporter-like_ATP-bd"/>
</dbReference>
<dbReference type="RefSeq" id="WP_270096727.1">
    <property type="nucleotide sequence ID" value="NZ_JAQFFK010000004.1"/>
</dbReference>